<keyword evidence="1" id="KW-1133">Transmembrane helix</keyword>
<feature type="transmembrane region" description="Helical" evidence="1">
    <location>
        <begin position="50"/>
        <end position="71"/>
    </location>
</feature>
<keyword evidence="3" id="KW-1185">Reference proteome</keyword>
<dbReference type="RefSeq" id="WP_381519331.1">
    <property type="nucleotide sequence ID" value="NZ_JBHULN010000002.1"/>
</dbReference>
<evidence type="ECO:0000313" key="2">
    <source>
        <dbReference type="EMBL" id="MFD2569749.1"/>
    </source>
</evidence>
<protein>
    <submittedName>
        <fullName evidence="2">DUF2905 domain-containing protein</fullName>
    </submittedName>
</protein>
<keyword evidence="1" id="KW-0472">Membrane</keyword>
<gene>
    <name evidence="2" type="ORF">ACFSUS_03835</name>
</gene>
<dbReference type="InterPro" id="IPR021320">
    <property type="entry name" value="DUF2905"/>
</dbReference>
<sequence length="77" mass="8460">MNPTTGKYIILIGAALVVIGAVIYFFGDKLSWLGRLPGDIRIEDKNGGGFYFPIVTCIVISIVLNLIIVLIRRFFGS</sequence>
<evidence type="ECO:0000313" key="3">
    <source>
        <dbReference type="Proteomes" id="UP001597469"/>
    </source>
</evidence>
<dbReference type="Proteomes" id="UP001597469">
    <property type="component" value="Unassembled WGS sequence"/>
</dbReference>
<accession>A0ABW5LZP0</accession>
<comment type="caution">
    <text evidence="2">The sequence shown here is derived from an EMBL/GenBank/DDBJ whole genome shotgun (WGS) entry which is preliminary data.</text>
</comment>
<organism evidence="2 3">
    <name type="scientific">Spirosoma soli</name>
    <dbReference type="NCBI Taxonomy" id="1770529"/>
    <lineage>
        <taxon>Bacteria</taxon>
        <taxon>Pseudomonadati</taxon>
        <taxon>Bacteroidota</taxon>
        <taxon>Cytophagia</taxon>
        <taxon>Cytophagales</taxon>
        <taxon>Cytophagaceae</taxon>
        <taxon>Spirosoma</taxon>
    </lineage>
</organism>
<dbReference type="Pfam" id="PF11146">
    <property type="entry name" value="DUF2905"/>
    <property type="match status" value="1"/>
</dbReference>
<keyword evidence="1" id="KW-0812">Transmembrane</keyword>
<proteinExistence type="predicted"/>
<dbReference type="PANTHER" id="PTHR36443:SF1">
    <property type="entry name" value="BSR5223 PROTEIN"/>
    <property type="match status" value="1"/>
</dbReference>
<feature type="transmembrane region" description="Helical" evidence="1">
    <location>
        <begin position="7"/>
        <end position="27"/>
    </location>
</feature>
<dbReference type="PANTHER" id="PTHR36443">
    <property type="entry name" value="BSR5223 PROTEIN"/>
    <property type="match status" value="1"/>
</dbReference>
<dbReference type="EMBL" id="JBHULN010000002">
    <property type="protein sequence ID" value="MFD2569749.1"/>
    <property type="molecule type" value="Genomic_DNA"/>
</dbReference>
<name>A0ABW5LZP0_9BACT</name>
<evidence type="ECO:0000256" key="1">
    <source>
        <dbReference type="SAM" id="Phobius"/>
    </source>
</evidence>
<reference evidence="3" key="1">
    <citation type="journal article" date="2019" name="Int. J. Syst. Evol. Microbiol.">
        <title>The Global Catalogue of Microorganisms (GCM) 10K type strain sequencing project: providing services to taxonomists for standard genome sequencing and annotation.</title>
        <authorList>
            <consortium name="The Broad Institute Genomics Platform"/>
            <consortium name="The Broad Institute Genome Sequencing Center for Infectious Disease"/>
            <person name="Wu L."/>
            <person name="Ma J."/>
        </authorList>
    </citation>
    <scope>NUCLEOTIDE SEQUENCE [LARGE SCALE GENOMIC DNA]</scope>
    <source>
        <strain evidence="3">KCTC 42805</strain>
    </source>
</reference>